<organism evidence="2 3">
    <name type="scientific">Parvimonas micra ATCC 33270</name>
    <dbReference type="NCBI Taxonomy" id="411465"/>
    <lineage>
        <taxon>Bacteria</taxon>
        <taxon>Bacillati</taxon>
        <taxon>Bacillota</taxon>
        <taxon>Tissierellia</taxon>
        <taxon>Tissierellales</taxon>
        <taxon>Peptoniphilaceae</taxon>
        <taxon>Parvimonas</taxon>
    </lineage>
</organism>
<accession>A8SI95</accession>
<comment type="caution">
    <text evidence="2">The sequence shown here is derived from an EMBL/GenBank/DDBJ whole genome shotgun (WGS) entry which is preliminary data.</text>
</comment>
<dbReference type="SUPFAM" id="SSF161266">
    <property type="entry name" value="Gam-like"/>
    <property type="match status" value="1"/>
</dbReference>
<evidence type="ECO:0000313" key="2">
    <source>
        <dbReference type="EMBL" id="EDP24824.1"/>
    </source>
</evidence>
<reference evidence="2 3" key="2">
    <citation type="submission" date="2007-09" db="EMBL/GenBank/DDBJ databases">
        <authorList>
            <person name="Fulton L."/>
            <person name="Clifton S."/>
            <person name="Fulton B."/>
            <person name="Xu J."/>
            <person name="Minx P."/>
            <person name="Pepin K.H."/>
            <person name="Johnson M."/>
            <person name="Thiruvilangam P."/>
            <person name="Bhonagiri V."/>
            <person name="Nash W.E."/>
            <person name="Mardis E.R."/>
            <person name="Wilson R.K."/>
        </authorList>
    </citation>
    <scope>NUCLEOTIDE SEQUENCE [LARGE SCALE GENOMIC DNA]</scope>
    <source>
        <strain evidence="2 3">ATCC 33270</strain>
    </source>
</reference>
<protein>
    <recommendedName>
        <fullName evidence="4">Bacteriophage Mu Gam like protein</fullName>
    </recommendedName>
</protein>
<dbReference type="Proteomes" id="UP000003162">
    <property type="component" value="Unassembled WGS sequence"/>
</dbReference>
<dbReference type="eggNOG" id="ENOG503301E">
    <property type="taxonomic scope" value="Bacteria"/>
</dbReference>
<dbReference type="EMBL" id="ABEE02000011">
    <property type="protein sequence ID" value="EDP24824.1"/>
    <property type="molecule type" value="Genomic_DNA"/>
</dbReference>
<feature type="region of interest" description="Disordered" evidence="1">
    <location>
        <begin position="114"/>
        <end position="134"/>
    </location>
</feature>
<dbReference type="InterPro" id="IPR009951">
    <property type="entry name" value="Host-nuc_inhib_Gam"/>
</dbReference>
<reference evidence="2 3" key="1">
    <citation type="submission" date="2007-09" db="EMBL/GenBank/DDBJ databases">
        <title>Draft genome sequence of Peptostreptococcus micros (ATCC 33270).</title>
        <authorList>
            <person name="Sudarsanam P."/>
            <person name="Ley R."/>
            <person name="Guruge J."/>
            <person name="Turnbaugh P.J."/>
            <person name="Mahowald M."/>
            <person name="Liep D."/>
            <person name="Gordon J."/>
        </authorList>
    </citation>
    <scope>NUCLEOTIDE SEQUENCE [LARGE SCALE GENOMIC DNA]</scope>
    <source>
        <strain evidence="2 3">ATCC 33270</strain>
    </source>
</reference>
<name>A8SI95_9FIRM</name>
<dbReference type="HOGENOM" id="CLU_109237_1_0_9"/>
<dbReference type="GO" id="GO:0042262">
    <property type="term" value="P:DNA protection"/>
    <property type="evidence" value="ECO:0007669"/>
    <property type="project" value="InterPro"/>
</dbReference>
<gene>
    <name evidence="2" type="ORF">PEPMIC_00046</name>
</gene>
<dbReference type="AlphaFoldDB" id="A8SI95"/>
<dbReference type="GO" id="GO:0003690">
    <property type="term" value="F:double-stranded DNA binding"/>
    <property type="evidence" value="ECO:0007669"/>
    <property type="project" value="InterPro"/>
</dbReference>
<evidence type="ECO:0000313" key="3">
    <source>
        <dbReference type="Proteomes" id="UP000003162"/>
    </source>
</evidence>
<dbReference type="Pfam" id="PF07352">
    <property type="entry name" value="Phage_Mu_Gam"/>
    <property type="match status" value="1"/>
</dbReference>
<proteinExistence type="predicted"/>
<evidence type="ECO:0000256" key="1">
    <source>
        <dbReference type="SAM" id="MobiDB-lite"/>
    </source>
</evidence>
<sequence>MNFNFSLHHKKQIRKGNKRMNELQQAELQEWEEQPAEERQHFEITNMESLTWAFRKLAAYKAKENEIAKIAQQERQRIDDWEAEQKKALRGDMEFFQGLIQRYHAKQLAENPKAKTLSTPFGKSKSRTSKPAPEKVNEEKLVEYVFQNDITEYLKYSVKWGDLKKTFRVVQTDSGPVVVDVNGQSVPGVTVKPGSTTFTVEV</sequence>
<evidence type="ECO:0008006" key="4">
    <source>
        <dbReference type="Google" id="ProtNLM"/>
    </source>
</evidence>